<dbReference type="SUPFAM" id="SSF54909">
    <property type="entry name" value="Dimeric alpha+beta barrel"/>
    <property type="match status" value="1"/>
</dbReference>
<dbReference type="PANTHER" id="PTHR34389:SF2">
    <property type="entry name" value="L-RHAMNOSE MUTAROTASE"/>
    <property type="match status" value="1"/>
</dbReference>
<dbReference type="Gene3D" id="3.30.70.100">
    <property type="match status" value="1"/>
</dbReference>
<dbReference type="GO" id="GO:0016857">
    <property type="term" value="F:racemase and epimerase activity, acting on carbohydrates and derivatives"/>
    <property type="evidence" value="ECO:0007669"/>
    <property type="project" value="InterPro"/>
</dbReference>
<feature type="region of interest" description="Disordered" evidence="1">
    <location>
        <begin position="61"/>
        <end position="87"/>
    </location>
</feature>
<organism evidence="2 3">
    <name type="scientific">Macrophomina phaseolina (strain MS6)</name>
    <name type="common">Charcoal rot fungus</name>
    <dbReference type="NCBI Taxonomy" id="1126212"/>
    <lineage>
        <taxon>Eukaryota</taxon>
        <taxon>Fungi</taxon>
        <taxon>Dikarya</taxon>
        <taxon>Ascomycota</taxon>
        <taxon>Pezizomycotina</taxon>
        <taxon>Dothideomycetes</taxon>
        <taxon>Dothideomycetes incertae sedis</taxon>
        <taxon>Botryosphaeriales</taxon>
        <taxon>Botryosphaeriaceae</taxon>
        <taxon>Macrophomina</taxon>
    </lineage>
</organism>
<dbReference type="VEuPathDB" id="FungiDB:MPH_01330"/>
<dbReference type="eggNOG" id="ENOG502S4QF">
    <property type="taxonomic scope" value="Eukaryota"/>
</dbReference>
<sequence length="115" mass="12795">MSSAKEPRRIGQFVYLKPECLEEYKKCHAAVWPEVLEQIKDSNIVDCKSLLREKQAQRFASAKQGTRCTDGCKTPSSSPTSPARCSLRHSSGLARTGMPIWRACPPTRRCRSGGP</sequence>
<dbReference type="STRING" id="1126212.K2S2Y5"/>
<dbReference type="EMBL" id="AHHD01000052">
    <property type="protein sequence ID" value="EKG21338.1"/>
    <property type="molecule type" value="Genomic_DNA"/>
</dbReference>
<dbReference type="InParanoid" id="K2S2Y5"/>
<comment type="caution">
    <text evidence="2">The sequence shown here is derived from an EMBL/GenBank/DDBJ whole genome shotgun (WGS) entry which is preliminary data.</text>
</comment>
<dbReference type="OrthoDB" id="9981546at2759"/>
<reference evidence="2 3" key="1">
    <citation type="journal article" date="2012" name="BMC Genomics">
        <title>Tools to kill: Genome of one of the most destructive plant pathogenic fungi Macrophomina phaseolina.</title>
        <authorList>
            <person name="Islam M.S."/>
            <person name="Haque M.S."/>
            <person name="Islam M.M."/>
            <person name="Emdad E.M."/>
            <person name="Halim A."/>
            <person name="Hossen Q.M.M."/>
            <person name="Hossain M.Z."/>
            <person name="Ahmed B."/>
            <person name="Rahim S."/>
            <person name="Rahman M.S."/>
            <person name="Alam M.M."/>
            <person name="Hou S."/>
            <person name="Wan X."/>
            <person name="Saito J.A."/>
            <person name="Alam M."/>
        </authorList>
    </citation>
    <scope>NUCLEOTIDE SEQUENCE [LARGE SCALE GENOMIC DNA]</scope>
    <source>
        <strain evidence="2 3">MS6</strain>
    </source>
</reference>
<dbReference type="HOGENOM" id="CLU_2109487_0_0_1"/>
<dbReference type="InterPro" id="IPR011008">
    <property type="entry name" value="Dimeric_a/b-barrel"/>
</dbReference>
<evidence type="ECO:0000313" key="3">
    <source>
        <dbReference type="Proteomes" id="UP000007129"/>
    </source>
</evidence>
<gene>
    <name evidence="2" type="ORF">MPH_01330</name>
</gene>
<evidence type="ECO:0000256" key="1">
    <source>
        <dbReference type="SAM" id="MobiDB-lite"/>
    </source>
</evidence>
<name>K2S2Y5_MACPH</name>
<evidence type="ECO:0000313" key="2">
    <source>
        <dbReference type="EMBL" id="EKG21338.1"/>
    </source>
</evidence>
<protein>
    <submittedName>
        <fullName evidence="2">Rhamnose mutarotase</fullName>
    </submittedName>
</protein>
<dbReference type="InterPro" id="IPR008000">
    <property type="entry name" value="Rham/fucose_mutarotase"/>
</dbReference>
<proteinExistence type="predicted"/>
<dbReference type="Pfam" id="PF05336">
    <property type="entry name" value="rhaM"/>
    <property type="match status" value="1"/>
</dbReference>
<dbReference type="AlphaFoldDB" id="K2S2Y5"/>
<feature type="compositionally biased region" description="Polar residues" evidence="1">
    <location>
        <begin position="74"/>
        <end position="83"/>
    </location>
</feature>
<dbReference type="PANTHER" id="PTHR34389">
    <property type="entry name" value="L-RHAMNOSE MUTAROTASE"/>
    <property type="match status" value="1"/>
</dbReference>
<dbReference type="Proteomes" id="UP000007129">
    <property type="component" value="Unassembled WGS sequence"/>
</dbReference>
<accession>K2S2Y5</accession>